<dbReference type="Pfam" id="PF13641">
    <property type="entry name" value="Glyco_tranf_2_3"/>
    <property type="match status" value="1"/>
</dbReference>
<gene>
    <name evidence="1" type="ORF">SAMN04489834_1190</name>
</gene>
<dbReference type="Proteomes" id="UP000181956">
    <property type="component" value="Chromosome I"/>
</dbReference>
<keyword evidence="2" id="KW-1185">Reference proteome</keyword>
<sequence>MGANTPSARVLVVTVTYNTGETLRPFLATLATASAHPLDVIVVDNASADLRVERALAAEFGATLLELERNLGYGGGVTAGVQQSGSTADYVLIVNPDVSFTPGAIDALVAAADADPRIGSVGPRILDADGSVYPSARNLPSLRTGIGHALLGRVWRSNPWSTRYRAEHAYGIEQRDAGWLSGACVLTRRTAYDAIGGFDERFFMYFEDVDLGARLGKNGWRNVYVPTATVTHTGAHSTAQSAKRMEAAHHDSAYVYLADKYSAWYLAPVRLVLRIGLSARKWWVTR</sequence>
<dbReference type="GO" id="GO:0016740">
    <property type="term" value="F:transferase activity"/>
    <property type="evidence" value="ECO:0007669"/>
    <property type="project" value="UniProtKB-KW"/>
</dbReference>
<dbReference type="STRING" id="412690.SAMN04489834_1190"/>
<protein>
    <submittedName>
        <fullName evidence="1">N-acetylglucosaminyl-diphospho-decaprenol L-rhamnosyltransferase</fullName>
    </submittedName>
</protein>
<dbReference type="CDD" id="cd04186">
    <property type="entry name" value="GT_2_like_c"/>
    <property type="match status" value="1"/>
</dbReference>
<keyword evidence="1" id="KW-0808">Transferase</keyword>
<accession>A0A1H1QYY0</accession>
<dbReference type="SUPFAM" id="SSF53448">
    <property type="entry name" value="Nucleotide-diphospho-sugar transferases"/>
    <property type="match status" value="1"/>
</dbReference>
<dbReference type="RefSeq" id="WP_083363222.1">
    <property type="nucleotide sequence ID" value="NZ_LT629742.1"/>
</dbReference>
<evidence type="ECO:0000313" key="2">
    <source>
        <dbReference type="Proteomes" id="UP000181956"/>
    </source>
</evidence>
<dbReference type="OrthoDB" id="9771846at2"/>
<organism evidence="1 2">
    <name type="scientific">Microterricola viridarii</name>
    <dbReference type="NCBI Taxonomy" id="412690"/>
    <lineage>
        <taxon>Bacteria</taxon>
        <taxon>Bacillati</taxon>
        <taxon>Actinomycetota</taxon>
        <taxon>Actinomycetes</taxon>
        <taxon>Micrococcales</taxon>
        <taxon>Microbacteriaceae</taxon>
        <taxon>Microterricola</taxon>
    </lineage>
</organism>
<evidence type="ECO:0000313" key="1">
    <source>
        <dbReference type="EMBL" id="SDS27989.1"/>
    </source>
</evidence>
<dbReference type="PANTHER" id="PTHR43179:SF7">
    <property type="entry name" value="RHAMNOSYLTRANSFERASE WBBL"/>
    <property type="match status" value="1"/>
</dbReference>
<dbReference type="PANTHER" id="PTHR43179">
    <property type="entry name" value="RHAMNOSYLTRANSFERASE WBBL"/>
    <property type="match status" value="1"/>
</dbReference>
<reference evidence="2" key="1">
    <citation type="submission" date="2016-10" db="EMBL/GenBank/DDBJ databases">
        <authorList>
            <person name="Varghese N."/>
            <person name="Submissions S."/>
        </authorList>
    </citation>
    <scope>NUCLEOTIDE SEQUENCE [LARGE SCALE GENOMIC DNA]</scope>
    <source>
        <strain evidence="2">DSM 21772</strain>
    </source>
</reference>
<dbReference type="Gene3D" id="3.90.550.10">
    <property type="entry name" value="Spore Coat Polysaccharide Biosynthesis Protein SpsA, Chain A"/>
    <property type="match status" value="1"/>
</dbReference>
<dbReference type="EMBL" id="LT629742">
    <property type="protein sequence ID" value="SDS27989.1"/>
    <property type="molecule type" value="Genomic_DNA"/>
</dbReference>
<dbReference type="AlphaFoldDB" id="A0A1H1QYY0"/>
<proteinExistence type="predicted"/>
<dbReference type="InterPro" id="IPR029044">
    <property type="entry name" value="Nucleotide-diphossugar_trans"/>
</dbReference>
<name>A0A1H1QYY0_9MICO</name>